<dbReference type="Gene3D" id="1.10.40.30">
    <property type="entry name" value="Fumarase/aspartase (C-terminal domain)"/>
    <property type="match status" value="1"/>
</dbReference>
<comment type="pathway">
    <text evidence="2">Carbohydrate metabolism; tricarboxylic acid cycle; (S)-malate from fumarate: step 1/1.</text>
</comment>
<evidence type="ECO:0000313" key="15">
    <source>
        <dbReference type="Proteomes" id="UP000233160"/>
    </source>
</evidence>
<evidence type="ECO:0000256" key="10">
    <source>
        <dbReference type="ARBA" id="ARBA00046799"/>
    </source>
</evidence>
<dbReference type="UniPathway" id="UPA00223">
    <property type="reaction ID" value="UER01007"/>
</dbReference>
<sequence length="492" mass="52777">MYPALQLLARSPRLVRAPASASVPGLSGSAVPPSWPPNAARMASQNSFRIEYDTFGELKVPNDKYYGAQTVRSTMNFKIGGVTKRMPIPVIKAFGILKRAAAEVSQNYGLDPKIADAIMRAADEVAEGKLNDHFPLLVWQTGSGTQTNMNVNEVISNRAIEMLGGELGSKKAVHPNDRVNKSQSSNDTFPTAMHIAAAVEVHEVLLPGLQKLHDAPNAKSKEFAQIIKIGRTHTQDAVPLTLEQEFSGYVQQVSYAMARIKAAMPRIYELAAGGTAVGTGLHTRVGFAEKVAAKVAALTGFLFVTVPNKFEALAAHDALVELSGAMNTTACSLMKIANNIRFLGSGPRSGLGELIFPENEPGNSIMPGKCEAMTMVAAQVMGNHVAIIVGGSNGHFELNIFKPMMIKNVLHSARLLGDASVSFTENCVVGIEANRERINKLMNESLMLVTALNPHIGYDKAAKIAKTAHKNGSTLKGTSIELGYLTAEQFDE</sequence>
<evidence type="ECO:0000256" key="8">
    <source>
        <dbReference type="ARBA" id="ARBA00024594"/>
    </source>
</evidence>
<dbReference type="Proteomes" id="UP000233160">
    <property type="component" value="Unassembled WGS sequence"/>
</dbReference>
<evidence type="ECO:0000256" key="11">
    <source>
        <dbReference type="ARBA" id="ARBA00060339"/>
    </source>
</evidence>
<dbReference type="NCBIfam" id="TIGR00979">
    <property type="entry name" value="fumC_II"/>
    <property type="match status" value="1"/>
</dbReference>
<dbReference type="Gene3D" id="1.20.200.10">
    <property type="entry name" value="Fumarase/aspartase (Central domain)"/>
    <property type="match status" value="1"/>
</dbReference>
<dbReference type="Pfam" id="PF00206">
    <property type="entry name" value="Lyase_1"/>
    <property type="match status" value="1"/>
</dbReference>
<dbReference type="SUPFAM" id="SSF48557">
    <property type="entry name" value="L-aspartase-like"/>
    <property type="match status" value="1"/>
</dbReference>
<dbReference type="InterPro" id="IPR018951">
    <property type="entry name" value="Fumarase_C_C"/>
</dbReference>
<accession>A0A2K6GYE0</accession>
<dbReference type="GO" id="GO:0004333">
    <property type="term" value="F:fumarate hydratase activity"/>
    <property type="evidence" value="ECO:0007669"/>
    <property type="project" value="UniProtKB-EC"/>
</dbReference>
<comment type="catalytic activity">
    <reaction evidence="7">
        <text>(S)-malate = fumarate + H2O</text>
        <dbReference type="Rhea" id="RHEA:12460"/>
        <dbReference type="ChEBI" id="CHEBI:15377"/>
        <dbReference type="ChEBI" id="CHEBI:15589"/>
        <dbReference type="ChEBI" id="CHEBI:29806"/>
        <dbReference type="EC" id="4.2.1.2"/>
    </reaction>
    <physiologicalReaction direction="right-to-left" evidence="7">
        <dbReference type="Rhea" id="RHEA:12462"/>
    </physiologicalReaction>
</comment>
<dbReference type="PRINTS" id="PR00149">
    <property type="entry name" value="FUMRATELYASE"/>
</dbReference>
<dbReference type="FunFam" id="1.10.275.10:FF:000001">
    <property type="entry name" value="Fumarate hydratase, mitochondrial"/>
    <property type="match status" value="1"/>
</dbReference>
<keyword evidence="15" id="KW-1185">Reference proteome</keyword>
<evidence type="ECO:0000256" key="7">
    <source>
        <dbReference type="ARBA" id="ARBA00024453"/>
    </source>
</evidence>
<evidence type="ECO:0000256" key="2">
    <source>
        <dbReference type="ARBA" id="ARBA00004859"/>
    </source>
</evidence>
<organism evidence="14 15">
    <name type="scientific">Propithecus coquereli</name>
    <name type="common">Coquerel's sifaka</name>
    <name type="synonym">Propithecus verreauxi coquereli</name>
    <dbReference type="NCBI Taxonomy" id="379532"/>
    <lineage>
        <taxon>Eukaryota</taxon>
        <taxon>Metazoa</taxon>
        <taxon>Chordata</taxon>
        <taxon>Craniata</taxon>
        <taxon>Vertebrata</taxon>
        <taxon>Euteleostomi</taxon>
        <taxon>Mammalia</taxon>
        <taxon>Eutheria</taxon>
        <taxon>Euarchontoglires</taxon>
        <taxon>Primates</taxon>
        <taxon>Strepsirrhini</taxon>
        <taxon>Lemuriformes</taxon>
        <taxon>Indriidae</taxon>
        <taxon>Propithecus</taxon>
    </lineage>
</organism>
<evidence type="ECO:0000256" key="1">
    <source>
        <dbReference type="ARBA" id="ARBA00003146"/>
    </source>
</evidence>
<dbReference type="Pfam" id="PF10415">
    <property type="entry name" value="FumaraseC_C"/>
    <property type="match status" value="1"/>
</dbReference>
<evidence type="ECO:0000256" key="3">
    <source>
        <dbReference type="ARBA" id="ARBA00009084"/>
    </source>
</evidence>
<comment type="catalytic activity">
    <reaction evidence="8">
        <text>(S)-malate = fumarate + H2O</text>
        <dbReference type="Rhea" id="RHEA:12460"/>
        <dbReference type="ChEBI" id="CHEBI:15377"/>
        <dbReference type="ChEBI" id="CHEBI:15589"/>
        <dbReference type="ChEBI" id="CHEBI:29806"/>
        <dbReference type="EC" id="4.2.1.2"/>
    </reaction>
    <physiologicalReaction direction="left-to-right" evidence="8">
        <dbReference type="Rhea" id="RHEA:12461"/>
    </physiologicalReaction>
</comment>
<dbReference type="Ensembl" id="ENSPCOT00000042225.1">
    <property type="protein sequence ID" value="ENSPCOP00000031271.1"/>
    <property type="gene ID" value="ENSPCOG00000028394.1"/>
</dbReference>
<dbReference type="STRING" id="379532.ENSPCOP00000031271"/>
<dbReference type="FunFam" id="1.10.40.30:FF:000002">
    <property type="entry name" value="Fumarate hydratase class II"/>
    <property type="match status" value="1"/>
</dbReference>
<keyword evidence="6" id="KW-0456">Lyase</keyword>
<feature type="domain" description="Fumarate lyase N-terminal" evidence="12">
    <location>
        <begin position="56"/>
        <end position="382"/>
    </location>
</feature>
<dbReference type="InterPro" id="IPR005677">
    <property type="entry name" value="Fum_hydII"/>
</dbReference>
<dbReference type="OMA" id="IGHHTAI"/>
<dbReference type="InterPro" id="IPR000362">
    <property type="entry name" value="Fumarate_lyase_fam"/>
</dbReference>
<evidence type="ECO:0000256" key="9">
    <source>
        <dbReference type="ARBA" id="ARBA00045268"/>
    </source>
</evidence>
<comment type="function">
    <text evidence="1">Catalyzes the hydration of fumarate to L-malate in the tricarboxylic acid (TCA) cycle to facilitate a transition step in the production of energy in the form of NADH.</text>
</comment>
<dbReference type="Gene3D" id="1.10.275.10">
    <property type="entry name" value="Fumarase/aspartase (N-terminal domain)"/>
    <property type="match status" value="1"/>
</dbReference>
<dbReference type="InterPro" id="IPR024083">
    <property type="entry name" value="Fumarase/histidase_N"/>
</dbReference>
<name>A0A2K6GYE0_PROCO</name>
<evidence type="ECO:0000256" key="5">
    <source>
        <dbReference type="ARBA" id="ARBA00013409"/>
    </source>
</evidence>
<dbReference type="GO" id="GO:0005739">
    <property type="term" value="C:mitochondrion"/>
    <property type="evidence" value="ECO:0007669"/>
    <property type="project" value="TreeGrafter"/>
</dbReference>
<dbReference type="GeneTree" id="ENSGT00950000183122"/>
<evidence type="ECO:0000313" key="14">
    <source>
        <dbReference type="Ensembl" id="ENSPCOP00000031271.1"/>
    </source>
</evidence>
<dbReference type="GO" id="GO:0006108">
    <property type="term" value="P:malate metabolic process"/>
    <property type="evidence" value="ECO:0007669"/>
    <property type="project" value="TreeGrafter"/>
</dbReference>
<dbReference type="AlphaFoldDB" id="A0A2K6GYE0"/>
<dbReference type="PANTHER" id="PTHR11444:SF1">
    <property type="entry name" value="FUMARATE HYDRATASE, MITOCHONDRIAL"/>
    <property type="match status" value="1"/>
</dbReference>
<evidence type="ECO:0000259" key="12">
    <source>
        <dbReference type="Pfam" id="PF00206"/>
    </source>
</evidence>
<reference evidence="14" key="2">
    <citation type="submission" date="2025-09" db="UniProtKB">
        <authorList>
            <consortium name="Ensembl"/>
        </authorList>
    </citation>
    <scope>IDENTIFICATION</scope>
</reference>
<dbReference type="InterPro" id="IPR008948">
    <property type="entry name" value="L-Aspartase-like"/>
</dbReference>
<comment type="function">
    <text evidence="9">Catalyzes the dehydration of L-malate to fumarate. Fumarate metabolism in the cytosol plays a role during urea cycle and arginine metabolism; fumarate being a by-product of the urea cycle and amino-acid catabolism. Also plays a role in DNA repair by promoting non-homologous end-joining (NHEJ). In response to DNA damage and phosphorylation by PRKDC, translocates to the nucleus and accumulates at DNA double-strand breaks (DSBs): acts by catalyzing formation of fumarate, an inhibitor of KDM2B histone demethylase activity, resulting in enhanced dimethylation of histone H3 'Lys-36' (H3K36me2).</text>
</comment>
<protein>
    <recommendedName>
        <fullName evidence="5">Fumarate hydratase, mitochondrial</fullName>
        <ecNumber evidence="4">4.2.1.2</ecNumber>
    </recommendedName>
</protein>
<evidence type="ECO:0000259" key="13">
    <source>
        <dbReference type="Pfam" id="PF10415"/>
    </source>
</evidence>
<proteinExistence type="inferred from homology"/>
<dbReference type="EC" id="4.2.1.2" evidence="4"/>
<dbReference type="CDD" id="cd01362">
    <property type="entry name" value="Fumarase_classII"/>
    <property type="match status" value="1"/>
</dbReference>
<comment type="subunit">
    <text evidence="10">Homotetramer. Interacts with H2AZ1.</text>
</comment>
<dbReference type="FunFam" id="1.20.200.10:FF:000001">
    <property type="entry name" value="Fumarate hydratase, mitochondrial"/>
    <property type="match status" value="1"/>
</dbReference>
<evidence type="ECO:0000256" key="4">
    <source>
        <dbReference type="ARBA" id="ARBA00012921"/>
    </source>
</evidence>
<dbReference type="GO" id="GO:0006106">
    <property type="term" value="P:fumarate metabolic process"/>
    <property type="evidence" value="ECO:0007669"/>
    <property type="project" value="InterPro"/>
</dbReference>
<dbReference type="HAMAP" id="MF_00743">
    <property type="entry name" value="FumaraseC"/>
    <property type="match status" value="1"/>
</dbReference>
<dbReference type="PANTHER" id="PTHR11444">
    <property type="entry name" value="ASPARTATEAMMONIA/ARGININOSUCCINATE/ADENYLOSUCCINATE LYASE"/>
    <property type="match status" value="1"/>
</dbReference>
<dbReference type="InterPro" id="IPR022761">
    <property type="entry name" value="Fumarate_lyase_N"/>
</dbReference>
<comment type="similarity">
    <text evidence="3">Belongs to the class-II fumarase/aspartase family. Fumarase subfamily.</text>
</comment>
<comment type="function">
    <text evidence="11">Catalyzes the reversible stereospecific interconversion of fumarate to L-malate. Experiments in other species have demonstrated that specific isoforms of this protein act in defined pathways and favor one direction over the other.</text>
</comment>
<feature type="domain" description="Fumarase C C-terminal" evidence="13">
    <location>
        <begin position="448"/>
        <end position="492"/>
    </location>
</feature>
<reference evidence="14" key="1">
    <citation type="submission" date="2025-08" db="UniProtKB">
        <authorList>
            <consortium name="Ensembl"/>
        </authorList>
    </citation>
    <scope>IDENTIFICATION</scope>
</reference>
<evidence type="ECO:0000256" key="6">
    <source>
        <dbReference type="ARBA" id="ARBA00023239"/>
    </source>
</evidence>
<dbReference type="GO" id="GO:0006099">
    <property type="term" value="P:tricarboxylic acid cycle"/>
    <property type="evidence" value="ECO:0007669"/>
    <property type="project" value="UniProtKB-UniPathway"/>
</dbReference>